<gene>
    <name evidence="1" type="ORF">CASFOL_000196</name>
</gene>
<organism evidence="1 2">
    <name type="scientific">Castilleja foliolosa</name>
    <dbReference type="NCBI Taxonomy" id="1961234"/>
    <lineage>
        <taxon>Eukaryota</taxon>
        <taxon>Viridiplantae</taxon>
        <taxon>Streptophyta</taxon>
        <taxon>Embryophyta</taxon>
        <taxon>Tracheophyta</taxon>
        <taxon>Spermatophyta</taxon>
        <taxon>Magnoliopsida</taxon>
        <taxon>eudicotyledons</taxon>
        <taxon>Gunneridae</taxon>
        <taxon>Pentapetalae</taxon>
        <taxon>asterids</taxon>
        <taxon>lamiids</taxon>
        <taxon>Lamiales</taxon>
        <taxon>Orobanchaceae</taxon>
        <taxon>Pedicularideae</taxon>
        <taxon>Castillejinae</taxon>
        <taxon>Castilleja</taxon>
    </lineage>
</organism>
<evidence type="ECO:0000313" key="1">
    <source>
        <dbReference type="EMBL" id="KAL3655800.1"/>
    </source>
</evidence>
<keyword evidence="2" id="KW-1185">Reference proteome</keyword>
<proteinExistence type="predicted"/>
<reference evidence="2" key="1">
    <citation type="journal article" date="2024" name="IScience">
        <title>Strigolactones Initiate the Formation of Haustorium-like Structures in Castilleja.</title>
        <authorList>
            <person name="Buerger M."/>
            <person name="Peterson D."/>
            <person name="Chory J."/>
        </authorList>
    </citation>
    <scope>NUCLEOTIDE SEQUENCE [LARGE SCALE GENOMIC DNA]</scope>
</reference>
<dbReference type="Pfam" id="PF02325">
    <property type="entry name" value="CCB3_YggT"/>
    <property type="match status" value="1"/>
</dbReference>
<sequence length="261" mass="28615">MDSSHLSSKHSSEDKQNCYAKNPASQFPIFPLSSPTFNFIQISPFSRQPLSSSSNPNLRFLMETLKGIREVQKSIISNVEKCLKGLDNFRSPNEVLDKVLSFSSHLQNACQLPRRNYWNLAMPSNSSFAAILPGDSVATMVATNGILNFLNIYNTLLVVRLVLTWFPTAPPAIVSPLSTICDPYLNIFRGVIPPLGGLDLSPILAFLILNAFTSAAAALPAELPSTDVSKDTQSHATSSHLTASQKKWMRRFSGRSSNGEL</sequence>
<dbReference type="InterPro" id="IPR003425">
    <property type="entry name" value="CCB3/YggT"/>
</dbReference>
<evidence type="ECO:0000313" key="2">
    <source>
        <dbReference type="Proteomes" id="UP001632038"/>
    </source>
</evidence>
<name>A0ABD3EN00_9LAMI</name>
<dbReference type="PANTHER" id="PTHR33219">
    <property type="entry name" value="YLMG HOMOLOG PROTEIN 2, CHLOROPLASTIC"/>
    <property type="match status" value="1"/>
</dbReference>
<dbReference type="AlphaFoldDB" id="A0ABD3EN00"/>
<protein>
    <recommendedName>
        <fullName evidence="3">YGGT family protein</fullName>
    </recommendedName>
</protein>
<dbReference type="PANTHER" id="PTHR33219:SF14">
    <property type="entry name" value="PROTEIN COFACTOR ASSEMBLY OF COMPLEX C SUBUNIT B CCB3, CHLOROPLASTIC-RELATED"/>
    <property type="match status" value="1"/>
</dbReference>
<dbReference type="Proteomes" id="UP001632038">
    <property type="component" value="Unassembled WGS sequence"/>
</dbReference>
<comment type="caution">
    <text evidence="1">The sequence shown here is derived from an EMBL/GenBank/DDBJ whole genome shotgun (WGS) entry which is preliminary data.</text>
</comment>
<evidence type="ECO:0008006" key="3">
    <source>
        <dbReference type="Google" id="ProtNLM"/>
    </source>
</evidence>
<accession>A0ABD3EN00</accession>
<dbReference type="EMBL" id="JAVIJP010000001">
    <property type="protein sequence ID" value="KAL3655800.1"/>
    <property type="molecule type" value="Genomic_DNA"/>
</dbReference>